<dbReference type="PROSITE" id="PS52016">
    <property type="entry name" value="TONB_DEPENDENT_REC_3"/>
    <property type="match status" value="1"/>
</dbReference>
<keyword evidence="6 7" id="KW-0998">Cell outer membrane</keyword>
<dbReference type="SUPFAM" id="SSF56935">
    <property type="entry name" value="Porins"/>
    <property type="match status" value="1"/>
</dbReference>
<protein>
    <recommendedName>
        <fullName evidence="8">TonB-dependent receptor plug domain-containing protein</fullName>
    </recommendedName>
</protein>
<dbReference type="InterPro" id="IPR036942">
    <property type="entry name" value="Beta-barrel_TonB_sf"/>
</dbReference>
<evidence type="ECO:0000256" key="6">
    <source>
        <dbReference type="ARBA" id="ARBA00023237"/>
    </source>
</evidence>
<evidence type="ECO:0000256" key="2">
    <source>
        <dbReference type="ARBA" id="ARBA00022448"/>
    </source>
</evidence>
<evidence type="ECO:0000259" key="8">
    <source>
        <dbReference type="Pfam" id="PF07715"/>
    </source>
</evidence>
<evidence type="ECO:0000256" key="4">
    <source>
        <dbReference type="ARBA" id="ARBA00022692"/>
    </source>
</evidence>
<evidence type="ECO:0000256" key="1">
    <source>
        <dbReference type="ARBA" id="ARBA00004571"/>
    </source>
</evidence>
<dbReference type="InterPro" id="IPR023996">
    <property type="entry name" value="TonB-dep_OMP_SusC/RagA"/>
</dbReference>
<dbReference type="NCBIfam" id="TIGR04056">
    <property type="entry name" value="OMP_RagA_SusC"/>
    <property type="match status" value="1"/>
</dbReference>
<comment type="similarity">
    <text evidence="7">Belongs to the TonB-dependent receptor family.</text>
</comment>
<keyword evidence="3 7" id="KW-1134">Transmembrane beta strand</keyword>
<keyword evidence="2 7" id="KW-0813">Transport</keyword>
<dbReference type="InterPro" id="IPR039426">
    <property type="entry name" value="TonB-dep_rcpt-like"/>
</dbReference>
<dbReference type="AlphaFoldDB" id="A0A2W5H372"/>
<evidence type="ECO:0000256" key="5">
    <source>
        <dbReference type="ARBA" id="ARBA00023136"/>
    </source>
</evidence>
<evidence type="ECO:0000256" key="3">
    <source>
        <dbReference type="ARBA" id="ARBA00022452"/>
    </source>
</evidence>
<sequence>AEFLRVQLKNKPTVLDELIVVGYGTAKKKDFTGSVATISSKTIEQQTVSSVSQALEGAVPGLQTASGSGQPGTDAVLRIRGMGSVNASNDPLIVIDGAVTNVPLNSLNPADIASIVVSKDAASNSIYGSRAANGLILVTTKKGKTGAPAITFDIKTGAVSQGVSDFDVIRDPGTYYEYTWKGIYNYMRYNKGMDEAAARQYASDNLFTANGSSNTGNGLGNYMAYSIPSGTTLIEPSTGKLRSDAKLLYHDSWQDYFLKTVTRQEYNVNISGATDKTDYYISTGVLKNPSYVMGSAFDRYSAMLKLNTQINKWLKGGVNMSYAKTNSNAPQSYIGGATNTNIFTFMNLFSPTYPIYAYDVNGQVIHDADGNVVYDMGTNQTYSPYGKTQRASFNGYSPAIYFEKDQTRTSIDYFTARGFLEAKLWKDFKFTADLSVASQYFNSKYYGNNESGSDARDYNGLITEKWAKSQTINTTQLLNYNKDFGLHHVDALAGHEYYQYSNKYMNGSKYNMYALDDPSLDNAVRVQYLNGNETKNALEGYLSRFNYNFDSKYYFSASLRTDGSSYFRNNRWGTFWSLGGAYRISEENFLKSASSWINDLRIRGSYGVQGNNGLPGSALYAWTNTYTLSAVGTVADANFGLSASTWGDPTITWESNQILNLGVDFRFWDRVYGSVDYFHRKTVDMLLNVSYPSSAGRSGSLRNVGQLLNKGIEVSLGVDLIKKADFDWSVSLNASKYRTTLLEIPDNMGSASLNGGYLAGNYLRRPGTDYFNLYMYRYAGVDHETGLGMLYKKLTEADLGNYTGHAVGDIVTTTVGSQATRFELGSATPDLVGGLSTNLRYKNVDLGIQTSWQLGGKVVSRTYQYLMGQTIGRGVHVDMLNSWSPENPDSNIPMTMLGGTNYGNWTIGGSEGQYSDFSLFSAGYFNLKSVTAGYTLPSAMLNKWTIKGLRVYLSGQNLFFKSAKKGLDPRQVIDGTTINPFNYPQIKAYTVGISLTL</sequence>
<dbReference type="GO" id="GO:0009279">
    <property type="term" value="C:cell outer membrane"/>
    <property type="evidence" value="ECO:0007669"/>
    <property type="project" value="UniProtKB-SubCell"/>
</dbReference>
<gene>
    <name evidence="9" type="ORF">DI598_06370</name>
</gene>
<comment type="subcellular location">
    <subcellularLocation>
        <location evidence="1 7">Cell outer membrane</location>
        <topology evidence="1 7">Multi-pass membrane protein</topology>
    </subcellularLocation>
</comment>
<dbReference type="Proteomes" id="UP000249645">
    <property type="component" value="Unassembled WGS sequence"/>
</dbReference>
<organism evidence="9 10">
    <name type="scientific">Pseudopedobacter saltans</name>
    <dbReference type="NCBI Taxonomy" id="151895"/>
    <lineage>
        <taxon>Bacteria</taxon>
        <taxon>Pseudomonadati</taxon>
        <taxon>Bacteroidota</taxon>
        <taxon>Sphingobacteriia</taxon>
        <taxon>Sphingobacteriales</taxon>
        <taxon>Sphingobacteriaceae</taxon>
        <taxon>Pseudopedobacter</taxon>
    </lineage>
</organism>
<dbReference type="Pfam" id="PF07715">
    <property type="entry name" value="Plug"/>
    <property type="match status" value="1"/>
</dbReference>
<evidence type="ECO:0000256" key="7">
    <source>
        <dbReference type="PROSITE-ProRule" id="PRU01360"/>
    </source>
</evidence>
<comment type="caution">
    <text evidence="9">The sequence shown here is derived from an EMBL/GenBank/DDBJ whole genome shotgun (WGS) entry which is preliminary data.</text>
</comment>
<dbReference type="EMBL" id="QFOI01000082">
    <property type="protein sequence ID" value="PZP50082.1"/>
    <property type="molecule type" value="Genomic_DNA"/>
</dbReference>
<reference evidence="9 10" key="1">
    <citation type="submission" date="2017-11" db="EMBL/GenBank/DDBJ databases">
        <title>Infants hospitalized years apart are colonized by the same room-sourced microbial strains.</title>
        <authorList>
            <person name="Brooks B."/>
            <person name="Olm M.R."/>
            <person name="Firek B.A."/>
            <person name="Baker R."/>
            <person name="Thomas B.C."/>
            <person name="Morowitz M.J."/>
            <person name="Banfield J.F."/>
        </authorList>
    </citation>
    <scope>NUCLEOTIDE SEQUENCE [LARGE SCALE GENOMIC DNA]</scope>
    <source>
        <strain evidence="9">S2_009_000_R2_76</strain>
    </source>
</reference>
<evidence type="ECO:0000313" key="10">
    <source>
        <dbReference type="Proteomes" id="UP000249645"/>
    </source>
</evidence>
<name>A0A2W5H372_9SPHI</name>
<dbReference type="Gene3D" id="2.40.170.20">
    <property type="entry name" value="TonB-dependent receptor, beta-barrel domain"/>
    <property type="match status" value="1"/>
</dbReference>
<accession>A0A2W5H372</accession>
<proteinExistence type="inferred from homology"/>
<keyword evidence="4 7" id="KW-0812">Transmembrane</keyword>
<keyword evidence="5 7" id="KW-0472">Membrane</keyword>
<feature type="domain" description="TonB-dependent receptor plug" evidence="8">
    <location>
        <begin position="28"/>
        <end position="134"/>
    </location>
</feature>
<dbReference type="InterPro" id="IPR037066">
    <property type="entry name" value="Plug_dom_sf"/>
</dbReference>
<feature type="non-terminal residue" evidence="9">
    <location>
        <position position="1"/>
    </location>
</feature>
<evidence type="ECO:0000313" key="9">
    <source>
        <dbReference type="EMBL" id="PZP50082.1"/>
    </source>
</evidence>
<dbReference type="Gene3D" id="2.170.130.10">
    <property type="entry name" value="TonB-dependent receptor, plug domain"/>
    <property type="match status" value="1"/>
</dbReference>
<dbReference type="InterPro" id="IPR012910">
    <property type="entry name" value="Plug_dom"/>
</dbReference>